<accession>A0AAV7TKY6</accession>
<protein>
    <submittedName>
        <fullName evidence="2">Uncharacterized protein</fullName>
    </submittedName>
</protein>
<organism evidence="2 3">
    <name type="scientific">Pleurodeles waltl</name>
    <name type="common">Iberian ribbed newt</name>
    <dbReference type="NCBI Taxonomy" id="8319"/>
    <lineage>
        <taxon>Eukaryota</taxon>
        <taxon>Metazoa</taxon>
        <taxon>Chordata</taxon>
        <taxon>Craniata</taxon>
        <taxon>Vertebrata</taxon>
        <taxon>Euteleostomi</taxon>
        <taxon>Amphibia</taxon>
        <taxon>Batrachia</taxon>
        <taxon>Caudata</taxon>
        <taxon>Salamandroidea</taxon>
        <taxon>Salamandridae</taxon>
        <taxon>Pleurodelinae</taxon>
        <taxon>Pleurodeles</taxon>
    </lineage>
</organism>
<feature type="compositionally biased region" description="Low complexity" evidence="1">
    <location>
        <begin position="1"/>
        <end position="13"/>
    </location>
</feature>
<evidence type="ECO:0000313" key="2">
    <source>
        <dbReference type="EMBL" id="KAJ1176880.1"/>
    </source>
</evidence>
<dbReference type="AlphaFoldDB" id="A0AAV7TKY6"/>
<evidence type="ECO:0000313" key="3">
    <source>
        <dbReference type="Proteomes" id="UP001066276"/>
    </source>
</evidence>
<comment type="caution">
    <text evidence="2">The sequence shown here is derived from an EMBL/GenBank/DDBJ whole genome shotgun (WGS) entry which is preliminary data.</text>
</comment>
<proteinExistence type="predicted"/>
<keyword evidence="3" id="KW-1185">Reference proteome</keyword>
<name>A0AAV7TKY6_PLEWA</name>
<reference evidence="2" key="1">
    <citation type="journal article" date="2022" name="bioRxiv">
        <title>Sequencing and chromosome-scale assembly of the giantPleurodeles waltlgenome.</title>
        <authorList>
            <person name="Brown T."/>
            <person name="Elewa A."/>
            <person name="Iarovenko S."/>
            <person name="Subramanian E."/>
            <person name="Araus A.J."/>
            <person name="Petzold A."/>
            <person name="Susuki M."/>
            <person name="Suzuki K.-i.T."/>
            <person name="Hayashi T."/>
            <person name="Toyoda A."/>
            <person name="Oliveira C."/>
            <person name="Osipova E."/>
            <person name="Leigh N.D."/>
            <person name="Simon A."/>
            <person name="Yun M.H."/>
        </authorList>
    </citation>
    <scope>NUCLEOTIDE SEQUENCE</scope>
    <source>
        <strain evidence="2">20211129_DDA</strain>
        <tissue evidence="2">Liver</tissue>
    </source>
</reference>
<sequence>MAKWRPANTAARPRATDHLKKCPPSPAPATQGGRGPAGLQPRSRQRSKSKASSMGRAAAPPLPKLQARGCRTSRPHAATGPKPRRTPTAPRSAVRPDRRSDLRRGGQRRPPQTPKTTTGVTQQAHEAWKLRARRRPRPCPGRRTGHP</sequence>
<feature type="compositionally biased region" description="Low complexity" evidence="1">
    <location>
        <begin position="108"/>
        <end position="118"/>
    </location>
</feature>
<feature type="region of interest" description="Disordered" evidence="1">
    <location>
        <begin position="1"/>
        <end position="147"/>
    </location>
</feature>
<evidence type="ECO:0000256" key="1">
    <source>
        <dbReference type="SAM" id="MobiDB-lite"/>
    </source>
</evidence>
<gene>
    <name evidence="2" type="ORF">NDU88_002147</name>
</gene>
<feature type="compositionally biased region" description="Basic and acidic residues" evidence="1">
    <location>
        <begin position="94"/>
        <end position="104"/>
    </location>
</feature>
<dbReference type="Proteomes" id="UP001066276">
    <property type="component" value="Chromosome 3_2"/>
</dbReference>
<dbReference type="EMBL" id="JANPWB010000006">
    <property type="protein sequence ID" value="KAJ1176880.1"/>
    <property type="molecule type" value="Genomic_DNA"/>
</dbReference>